<reference evidence="1" key="1">
    <citation type="submission" date="2018-04" db="EMBL/GenBank/DDBJ databases">
        <title>Draft Genome Sequences of Chryseobacterium lactis NCTC11390T isolated from milk, Chryseobacterium oncorhynchi 701B-08T from rainbow trout, and Chryseobacterium viscerum 687B-08T from diseased fish.</title>
        <authorList>
            <person name="Jeong J.-J."/>
            <person name="Lee Y.J."/>
            <person name="Pathiraja D."/>
            <person name="Park B."/>
            <person name="Choi I.-G."/>
            <person name="Kim K.D."/>
        </authorList>
    </citation>
    <scope>NUCLEOTIDE SEQUENCE [LARGE SCALE GENOMIC DNA]</scope>
    <source>
        <strain evidence="1">701B-08</strain>
    </source>
</reference>
<dbReference type="AlphaFoldDB" id="A0A316X135"/>
<dbReference type="Proteomes" id="UP000236182">
    <property type="component" value="Unassembled WGS sequence"/>
</dbReference>
<sequence>MISIEIPHKKKFLYMPENLAECDGRQFADLAKIIWMAKEKKISFMDMKIAAVYALLGLKRSKKVSEETTENVNRLSIFVENFFEKDEDGNLIEIKLDFQNNHYPKFWLFGDFFGPEDGFKYVTFGQYVDGLDEYIYYTNTGDIEALRMLFAIFYMKKGEKYDYKISRKRAKSIFKYVDIRHLYGFYLFFSSIQTYVLGGEINVMGNPIDLSLIYTTSGVEKFVSNIPGTGMRSIISELAESQVFGPYKEVEQTNMWMVLVRLYELKKKELDEQERSKNNETTRT</sequence>
<dbReference type="OrthoDB" id="1355385at2"/>
<organism evidence="1 2">
    <name type="scientific">Chryseobacterium oncorhynchi</name>
    <dbReference type="NCBI Taxonomy" id="741074"/>
    <lineage>
        <taxon>Bacteria</taxon>
        <taxon>Pseudomonadati</taxon>
        <taxon>Bacteroidota</taxon>
        <taxon>Flavobacteriia</taxon>
        <taxon>Flavobacteriales</taxon>
        <taxon>Weeksellaceae</taxon>
        <taxon>Chryseobacterium group</taxon>
        <taxon>Chryseobacterium</taxon>
    </lineage>
</organism>
<evidence type="ECO:0000313" key="1">
    <source>
        <dbReference type="EMBL" id="PWN67602.1"/>
    </source>
</evidence>
<comment type="caution">
    <text evidence="1">The sequence shown here is derived from an EMBL/GenBank/DDBJ whole genome shotgun (WGS) entry which is preliminary data.</text>
</comment>
<gene>
    <name evidence="1" type="ORF">C1638_003150</name>
</gene>
<proteinExistence type="predicted"/>
<accession>A0A316X135</accession>
<dbReference type="EMBL" id="PPEI02000001">
    <property type="protein sequence ID" value="PWN67602.1"/>
    <property type="molecule type" value="Genomic_DNA"/>
</dbReference>
<name>A0A316X135_9FLAO</name>
<protein>
    <submittedName>
        <fullName evidence="1">Uncharacterized protein</fullName>
    </submittedName>
</protein>
<keyword evidence="2" id="KW-1185">Reference proteome</keyword>
<evidence type="ECO:0000313" key="2">
    <source>
        <dbReference type="Proteomes" id="UP000236182"/>
    </source>
</evidence>